<sequence>MEMFVFDRREFRIPRFASVDAFATLIAHGEYSGPTRVSCLSVEPGGLVGEHPAVGGQLLLLVAGSGWVSGPDGVRLELRAGQGVRWDPEEVHTSGSETGFTAIVLEGPDLEIFGPAARGGDQIP</sequence>
<dbReference type="SUPFAM" id="SSF51182">
    <property type="entry name" value="RmlC-like cupins"/>
    <property type="match status" value="1"/>
</dbReference>
<reference evidence="1" key="1">
    <citation type="submission" date="2021-04" db="EMBL/GenBank/DDBJ databases">
        <title>Genome based classification of Actinospica acidithermotolerans sp. nov., an actinobacterium isolated from an Indonesian hot spring.</title>
        <authorList>
            <person name="Kusuma A.B."/>
            <person name="Putra K.E."/>
            <person name="Nafisah S."/>
            <person name="Loh J."/>
            <person name="Nouioui I."/>
            <person name="Goodfellow M."/>
        </authorList>
    </citation>
    <scope>NUCLEOTIDE SEQUENCE</scope>
    <source>
        <strain evidence="1">CSCA 57</strain>
    </source>
</reference>
<dbReference type="Proteomes" id="UP000675781">
    <property type="component" value="Unassembled WGS sequence"/>
</dbReference>
<organism evidence="1 2">
    <name type="scientific">Actinospica durhamensis</name>
    <dbReference type="NCBI Taxonomy" id="1508375"/>
    <lineage>
        <taxon>Bacteria</taxon>
        <taxon>Bacillati</taxon>
        <taxon>Actinomycetota</taxon>
        <taxon>Actinomycetes</taxon>
        <taxon>Catenulisporales</taxon>
        <taxon>Actinospicaceae</taxon>
        <taxon>Actinospica</taxon>
    </lineage>
</organism>
<proteinExistence type="predicted"/>
<evidence type="ECO:0008006" key="3">
    <source>
        <dbReference type="Google" id="ProtNLM"/>
    </source>
</evidence>
<dbReference type="EMBL" id="JAGSOG010000257">
    <property type="protein sequence ID" value="MBR7838101.1"/>
    <property type="molecule type" value="Genomic_DNA"/>
</dbReference>
<dbReference type="InterPro" id="IPR011051">
    <property type="entry name" value="RmlC_Cupin_sf"/>
</dbReference>
<accession>A0A941EW85</accession>
<evidence type="ECO:0000313" key="2">
    <source>
        <dbReference type="Proteomes" id="UP000675781"/>
    </source>
</evidence>
<comment type="caution">
    <text evidence="1">The sequence shown here is derived from an EMBL/GenBank/DDBJ whole genome shotgun (WGS) entry which is preliminary data.</text>
</comment>
<dbReference type="AlphaFoldDB" id="A0A941EW85"/>
<dbReference type="RefSeq" id="WP_212532562.1">
    <property type="nucleotide sequence ID" value="NZ_JAGSOG010000257.1"/>
</dbReference>
<gene>
    <name evidence="1" type="ORF">KDL01_32815</name>
</gene>
<dbReference type="Gene3D" id="2.60.120.10">
    <property type="entry name" value="Jelly Rolls"/>
    <property type="match status" value="1"/>
</dbReference>
<keyword evidence="2" id="KW-1185">Reference proteome</keyword>
<protein>
    <recommendedName>
        <fullName evidence="3">Cupin</fullName>
    </recommendedName>
</protein>
<evidence type="ECO:0000313" key="1">
    <source>
        <dbReference type="EMBL" id="MBR7838101.1"/>
    </source>
</evidence>
<dbReference type="InterPro" id="IPR014710">
    <property type="entry name" value="RmlC-like_jellyroll"/>
</dbReference>
<name>A0A941EW85_9ACTN</name>